<feature type="compositionally biased region" description="Polar residues" evidence="1">
    <location>
        <begin position="257"/>
        <end position="268"/>
    </location>
</feature>
<name>H2YI44_CIOSA</name>
<dbReference type="InParanoid" id="H2YI44"/>
<feature type="compositionally biased region" description="Polar residues" evidence="1">
    <location>
        <begin position="276"/>
        <end position="288"/>
    </location>
</feature>
<dbReference type="GO" id="GO:0005777">
    <property type="term" value="C:peroxisome"/>
    <property type="evidence" value="ECO:0007669"/>
    <property type="project" value="InterPro"/>
</dbReference>
<evidence type="ECO:0000313" key="3">
    <source>
        <dbReference type="Proteomes" id="UP000007875"/>
    </source>
</evidence>
<dbReference type="PANTHER" id="PTHR14918">
    <property type="entry name" value="KICSTOR COMPLEX PROTEIN SZT2"/>
    <property type="match status" value="1"/>
</dbReference>
<protein>
    <recommendedName>
        <fullName evidence="4">Protein SZT2</fullName>
    </recommendedName>
</protein>
<dbReference type="eggNOG" id="ENOG502QPW4">
    <property type="taxonomic scope" value="Eukaryota"/>
</dbReference>
<organism evidence="2 3">
    <name type="scientific">Ciona savignyi</name>
    <name type="common">Pacific transparent sea squirt</name>
    <dbReference type="NCBI Taxonomy" id="51511"/>
    <lineage>
        <taxon>Eukaryota</taxon>
        <taxon>Metazoa</taxon>
        <taxon>Chordata</taxon>
        <taxon>Tunicata</taxon>
        <taxon>Ascidiacea</taxon>
        <taxon>Phlebobranchia</taxon>
        <taxon>Cionidae</taxon>
        <taxon>Ciona</taxon>
    </lineage>
</organism>
<reference evidence="3" key="1">
    <citation type="submission" date="2003-08" db="EMBL/GenBank/DDBJ databases">
        <authorList>
            <person name="Birren B."/>
            <person name="Nusbaum C."/>
            <person name="Abebe A."/>
            <person name="Abouelleil A."/>
            <person name="Adekoya E."/>
            <person name="Ait-zahra M."/>
            <person name="Allen N."/>
            <person name="Allen T."/>
            <person name="An P."/>
            <person name="Anderson M."/>
            <person name="Anderson S."/>
            <person name="Arachchi H."/>
            <person name="Armbruster J."/>
            <person name="Bachantsang P."/>
            <person name="Baldwin J."/>
            <person name="Barry A."/>
            <person name="Bayul T."/>
            <person name="Blitshsteyn B."/>
            <person name="Bloom T."/>
            <person name="Blye J."/>
            <person name="Boguslavskiy L."/>
            <person name="Borowsky M."/>
            <person name="Boukhgalter B."/>
            <person name="Brunache A."/>
            <person name="Butler J."/>
            <person name="Calixte N."/>
            <person name="Calvo S."/>
            <person name="Camarata J."/>
            <person name="Campo K."/>
            <person name="Chang J."/>
            <person name="Cheshatsang Y."/>
            <person name="Citroen M."/>
            <person name="Collymore A."/>
            <person name="Considine T."/>
            <person name="Cook A."/>
            <person name="Cooke P."/>
            <person name="Corum B."/>
            <person name="Cuomo C."/>
            <person name="David R."/>
            <person name="Dawoe T."/>
            <person name="Degray S."/>
            <person name="Dodge S."/>
            <person name="Dooley K."/>
            <person name="Dorje P."/>
            <person name="Dorjee K."/>
            <person name="Dorris L."/>
            <person name="Duffey N."/>
            <person name="Dupes A."/>
            <person name="Elkins T."/>
            <person name="Engels R."/>
            <person name="Erickson J."/>
            <person name="Farina A."/>
            <person name="Faro S."/>
            <person name="Ferreira P."/>
            <person name="Fischer H."/>
            <person name="Fitzgerald M."/>
            <person name="Foley K."/>
            <person name="Gage D."/>
            <person name="Galagan J."/>
            <person name="Gearin G."/>
            <person name="Gnerre S."/>
            <person name="Gnirke A."/>
            <person name="Goyette A."/>
            <person name="Graham J."/>
            <person name="Grandbois E."/>
            <person name="Gyaltsen K."/>
            <person name="Hafez N."/>
            <person name="Hagopian D."/>
            <person name="Hagos B."/>
            <person name="Hall J."/>
            <person name="Hatcher B."/>
            <person name="Heller A."/>
            <person name="Higgins H."/>
            <person name="Honan T."/>
            <person name="Horn A."/>
            <person name="Houde N."/>
            <person name="Hughes L."/>
            <person name="Hulme W."/>
            <person name="Husby E."/>
            <person name="Iliev I."/>
            <person name="Jaffe D."/>
            <person name="Jones C."/>
            <person name="Kamal M."/>
            <person name="Kamat A."/>
            <person name="Kamvysselis M."/>
            <person name="Karlsson E."/>
            <person name="Kells C."/>
            <person name="Kieu A."/>
            <person name="Kisner P."/>
            <person name="Kodira C."/>
            <person name="Kulbokas E."/>
            <person name="Labutti K."/>
            <person name="Lama D."/>
            <person name="Landers T."/>
            <person name="Leger J."/>
            <person name="Levine S."/>
            <person name="Lewis D."/>
            <person name="Lewis T."/>
            <person name="Lindblad-toh K."/>
            <person name="Liu X."/>
            <person name="Lokyitsang T."/>
            <person name="Lokyitsang Y."/>
            <person name="Lucien O."/>
            <person name="Lui A."/>
            <person name="Ma L.J."/>
            <person name="Mabbitt R."/>
            <person name="Macdonald J."/>
            <person name="Maclean C."/>
            <person name="Major J."/>
            <person name="Manning J."/>
            <person name="Marabella R."/>
            <person name="Maru K."/>
            <person name="Matthews C."/>
            <person name="Mauceli E."/>
            <person name="Mccarthy M."/>
            <person name="Mcdonough S."/>
            <person name="Mcghee T."/>
            <person name="Meldrim J."/>
            <person name="Meneus L."/>
            <person name="Mesirov J."/>
            <person name="Mihalev A."/>
            <person name="Mihova T."/>
            <person name="Mikkelsen T."/>
            <person name="Mlenga V."/>
            <person name="Moru K."/>
            <person name="Mozes J."/>
            <person name="Mulrain L."/>
            <person name="Munson G."/>
            <person name="Naylor J."/>
            <person name="Newes C."/>
            <person name="Nguyen C."/>
            <person name="Nguyen N."/>
            <person name="Nguyen T."/>
            <person name="Nicol R."/>
            <person name="Nielsen C."/>
            <person name="Nizzari M."/>
            <person name="Norbu C."/>
            <person name="Norbu N."/>
            <person name="O'donnell P."/>
            <person name="Okoawo O."/>
            <person name="O'leary S."/>
            <person name="Omotosho B."/>
            <person name="O'neill K."/>
            <person name="Osman S."/>
            <person name="Parker S."/>
            <person name="Perrin D."/>
            <person name="Phunkhang P."/>
            <person name="Piqani B."/>
            <person name="Purcell S."/>
            <person name="Rachupka T."/>
            <person name="Ramasamy U."/>
            <person name="Rameau R."/>
            <person name="Ray V."/>
            <person name="Raymond C."/>
            <person name="Retta R."/>
            <person name="Richardson S."/>
            <person name="Rise C."/>
            <person name="Rodriguez J."/>
            <person name="Rogers J."/>
            <person name="Rogov P."/>
            <person name="Rutman M."/>
            <person name="Schupbach R."/>
            <person name="Seaman C."/>
            <person name="Settipalli S."/>
            <person name="Sharpe T."/>
            <person name="Sheridan J."/>
            <person name="Sherpa N."/>
            <person name="Shi J."/>
            <person name="Smirnov S."/>
            <person name="Smith C."/>
            <person name="Sougnez C."/>
            <person name="Spencer B."/>
            <person name="Stalker J."/>
            <person name="Stange-thomann N."/>
            <person name="Stavropoulos S."/>
            <person name="Stetson K."/>
            <person name="Stone C."/>
            <person name="Stone S."/>
            <person name="Stubbs M."/>
            <person name="Talamas J."/>
            <person name="Tchuinga P."/>
            <person name="Tenzing P."/>
            <person name="Tesfaye S."/>
            <person name="Theodore J."/>
            <person name="Thoulutsang Y."/>
            <person name="Topham K."/>
            <person name="Towey S."/>
            <person name="Tsamla T."/>
            <person name="Tsomo N."/>
            <person name="Vallee D."/>
            <person name="Vassiliev H."/>
            <person name="Venkataraman V."/>
            <person name="Vinson J."/>
            <person name="Vo A."/>
            <person name="Wade C."/>
            <person name="Wang S."/>
            <person name="Wangchuk T."/>
            <person name="Wangdi T."/>
            <person name="Whittaker C."/>
            <person name="Wilkinson J."/>
            <person name="Wu Y."/>
            <person name="Wyman D."/>
            <person name="Yadav S."/>
            <person name="Yang S."/>
            <person name="Yang X."/>
            <person name="Yeager S."/>
            <person name="Yee E."/>
            <person name="Young G."/>
            <person name="Zainoun J."/>
            <person name="Zembeck L."/>
            <person name="Zimmer A."/>
            <person name="Zody M."/>
            <person name="Lander E."/>
        </authorList>
    </citation>
    <scope>NUCLEOTIDE SEQUENCE [LARGE SCALE GENOMIC DNA]</scope>
</reference>
<reference evidence="2" key="2">
    <citation type="submission" date="2025-08" db="UniProtKB">
        <authorList>
            <consortium name="Ensembl"/>
        </authorList>
    </citation>
    <scope>IDENTIFICATION</scope>
</reference>
<accession>H2YI44</accession>
<dbReference type="Ensembl" id="ENSCSAVT00000005064.1">
    <property type="protein sequence ID" value="ENSCSAVP00000004993.1"/>
    <property type="gene ID" value="ENSCSAVG00000002977.1"/>
</dbReference>
<dbReference type="AlphaFoldDB" id="H2YI44"/>
<keyword evidence="3" id="KW-1185">Reference proteome</keyword>
<dbReference type="Proteomes" id="UP000007875">
    <property type="component" value="Unassembled WGS sequence"/>
</dbReference>
<evidence type="ECO:0000256" key="1">
    <source>
        <dbReference type="SAM" id="MobiDB-lite"/>
    </source>
</evidence>
<proteinExistence type="predicted"/>
<dbReference type="OMA" id="HIHHRER"/>
<dbReference type="InterPro" id="IPR033228">
    <property type="entry name" value="SZT2"/>
</dbReference>
<feature type="region of interest" description="Disordered" evidence="1">
    <location>
        <begin position="257"/>
        <end position="288"/>
    </location>
</feature>
<dbReference type="PANTHER" id="PTHR14918:SF3">
    <property type="entry name" value="KICSTOR COMPLEX PROTEIN SZT2"/>
    <property type="match status" value="1"/>
</dbReference>
<dbReference type="HOGENOM" id="CLU_506533_0_0_1"/>
<reference evidence="2" key="3">
    <citation type="submission" date="2025-09" db="UniProtKB">
        <authorList>
            <consortium name="Ensembl"/>
        </authorList>
    </citation>
    <scope>IDENTIFICATION</scope>
</reference>
<evidence type="ECO:0000313" key="2">
    <source>
        <dbReference type="Ensembl" id="ENSCSAVP00000004993.1"/>
    </source>
</evidence>
<dbReference type="STRING" id="51511.ENSCSAVP00000004993"/>
<dbReference type="GeneTree" id="ENSGT00390000018402"/>
<evidence type="ECO:0008006" key="4">
    <source>
        <dbReference type="Google" id="ProtNLM"/>
    </source>
</evidence>
<sequence>SIEVHLKYLWWKNPTLVEYKASSTWPLSRNPTKVEVFVTSTYQFLHDASKRNQPNNWSLPRRHLLRRFSRYLQDLLQADHMLYHLQSFSHDPVRYTISDVLKQGQSLFYLPSNSPEFVLSTQAEHVPSVFTSYWKPILSLDVSIWQKWLHIHRIELILKHDSPLPKFASAGQYNSVQSCVAFTQLTMMLRKWCSFVLMENHTYVRFVYEEDNIETPASFFLVRLSSKSPALVLKLAFQFGVSGQIRKKLVTDLQEQVSNLGTPSSSSTKRSRHPTSRSPGSKSQRSHFSSAENCSVLMHKPVDQILVRHQHLPRDYLKITPVFDSQQRPHEHAIRMRDVQWYLRHKRYVWSLTNTVATPLLMDVAESLSKLLVKLRLAEGYHIAHSTSGIVNLTREFPMISSSCERTRSVDVNNFCLVQYVLFPAVVRSSETSLSGEDSEDELEETNNTKEIILAVEIWVEPQDGFIRQSSNNRDALPYYENLTYKEVAKAIIQNDTMCISNIVTLEHFQLMCTNPE</sequence>